<evidence type="ECO:0000313" key="1">
    <source>
        <dbReference type="EMBL" id="GAA0174051.1"/>
    </source>
</evidence>
<evidence type="ECO:0000313" key="2">
    <source>
        <dbReference type="Proteomes" id="UP001454036"/>
    </source>
</evidence>
<keyword evidence="2" id="KW-1185">Reference proteome</keyword>
<accession>A0AAV3RFV9</accession>
<protein>
    <recommendedName>
        <fullName evidence="3">C2H2-type domain-containing protein</fullName>
    </recommendedName>
</protein>
<dbReference type="AlphaFoldDB" id="A0AAV3RFV9"/>
<dbReference type="EMBL" id="BAABME010008882">
    <property type="protein sequence ID" value="GAA0174051.1"/>
    <property type="molecule type" value="Genomic_DNA"/>
</dbReference>
<proteinExistence type="predicted"/>
<name>A0AAV3RFV9_LITER</name>
<sequence>MRCYSVCQWRGINPPRNNSTNSVTVVSTSSGSFDDLKKMFDDDHDAALSLLMLAKGFVCGNNSMVGVNCSKQSKSITTSENVEIVREGVVMGSGGGGDDVEMVVPGVRVVGEEIDKKLLMMELSLGLGSSSGSGSQVQQHHCNICSRIFPSGQALGGYKRCHC</sequence>
<dbReference type="PANTHER" id="PTHR47591">
    <property type="entry name" value="ZINC FINGER PROTEIN ZAT2-RELATED"/>
    <property type="match status" value="1"/>
</dbReference>
<dbReference type="PANTHER" id="PTHR47591:SF1">
    <property type="entry name" value="ZINC FINGER PROTEIN ZAT2-RELATED"/>
    <property type="match status" value="1"/>
</dbReference>
<reference evidence="1 2" key="1">
    <citation type="submission" date="2024-01" db="EMBL/GenBank/DDBJ databases">
        <title>The complete chloroplast genome sequence of Lithospermum erythrorhizon: insights into the phylogenetic relationship among Boraginaceae species and the maternal lineages of purple gromwells.</title>
        <authorList>
            <person name="Okada T."/>
            <person name="Watanabe K."/>
        </authorList>
    </citation>
    <scope>NUCLEOTIDE SEQUENCE [LARGE SCALE GENOMIC DNA]</scope>
</reference>
<comment type="caution">
    <text evidence="1">The sequence shown here is derived from an EMBL/GenBank/DDBJ whole genome shotgun (WGS) entry which is preliminary data.</text>
</comment>
<dbReference type="Proteomes" id="UP001454036">
    <property type="component" value="Unassembled WGS sequence"/>
</dbReference>
<evidence type="ECO:0008006" key="3">
    <source>
        <dbReference type="Google" id="ProtNLM"/>
    </source>
</evidence>
<gene>
    <name evidence="1" type="ORF">LIER_27522</name>
</gene>
<organism evidence="1 2">
    <name type="scientific">Lithospermum erythrorhizon</name>
    <name type="common">Purple gromwell</name>
    <name type="synonym">Lithospermum officinale var. erythrorhizon</name>
    <dbReference type="NCBI Taxonomy" id="34254"/>
    <lineage>
        <taxon>Eukaryota</taxon>
        <taxon>Viridiplantae</taxon>
        <taxon>Streptophyta</taxon>
        <taxon>Embryophyta</taxon>
        <taxon>Tracheophyta</taxon>
        <taxon>Spermatophyta</taxon>
        <taxon>Magnoliopsida</taxon>
        <taxon>eudicotyledons</taxon>
        <taxon>Gunneridae</taxon>
        <taxon>Pentapetalae</taxon>
        <taxon>asterids</taxon>
        <taxon>lamiids</taxon>
        <taxon>Boraginales</taxon>
        <taxon>Boraginaceae</taxon>
        <taxon>Boraginoideae</taxon>
        <taxon>Lithospermeae</taxon>
        <taxon>Lithospermum</taxon>
    </lineage>
</organism>